<dbReference type="AlphaFoldDB" id="A0A365H5J1"/>
<dbReference type="Proteomes" id="UP000251891">
    <property type="component" value="Unassembled WGS sequence"/>
</dbReference>
<accession>A0A365H5J1</accession>
<feature type="compositionally biased region" description="Basic and acidic residues" evidence="1">
    <location>
        <begin position="48"/>
        <end position="77"/>
    </location>
</feature>
<feature type="transmembrane region" description="Helical" evidence="2">
    <location>
        <begin position="15"/>
        <end position="36"/>
    </location>
</feature>
<sequence>MLLVGPLAVPDDEAVSPGVLGFLVVVGIGLALVFLLRSMNKQMKKIQAPRDEDIKQAEWEARQAADHAQKPGKGPED</sequence>
<gene>
    <name evidence="3" type="ORF">DPM19_15485</name>
</gene>
<protein>
    <submittedName>
        <fullName evidence="3">Uncharacterized protein</fullName>
    </submittedName>
</protein>
<reference evidence="3 4" key="1">
    <citation type="submission" date="2018-06" db="EMBL/GenBank/DDBJ databases">
        <title>Actinomadura craniellae sp. nov. isolated from marine sponge Craniella sp.</title>
        <authorList>
            <person name="Li L."/>
            <person name="Xu Q.H."/>
            <person name="Lin H.W."/>
            <person name="Lu Y.H."/>
        </authorList>
    </citation>
    <scope>NUCLEOTIDE SEQUENCE [LARGE SCALE GENOMIC DNA]</scope>
    <source>
        <strain evidence="3 4">LHW63021</strain>
    </source>
</reference>
<evidence type="ECO:0000256" key="1">
    <source>
        <dbReference type="SAM" id="MobiDB-lite"/>
    </source>
</evidence>
<feature type="region of interest" description="Disordered" evidence="1">
    <location>
        <begin position="46"/>
        <end position="77"/>
    </location>
</feature>
<evidence type="ECO:0000313" key="3">
    <source>
        <dbReference type="EMBL" id="RAY14365.1"/>
    </source>
</evidence>
<name>A0A365H5J1_9ACTN</name>
<dbReference type="OrthoDB" id="3830620at2"/>
<proteinExistence type="predicted"/>
<keyword evidence="2" id="KW-1133">Transmembrane helix</keyword>
<keyword evidence="4" id="KW-1185">Reference proteome</keyword>
<dbReference type="EMBL" id="QLYX01000006">
    <property type="protein sequence ID" value="RAY14365.1"/>
    <property type="molecule type" value="Genomic_DNA"/>
</dbReference>
<evidence type="ECO:0000256" key="2">
    <source>
        <dbReference type="SAM" id="Phobius"/>
    </source>
</evidence>
<organism evidence="3 4">
    <name type="scientific">Actinomadura craniellae</name>
    <dbReference type="NCBI Taxonomy" id="2231787"/>
    <lineage>
        <taxon>Bacteria</taxon>
        <taxon>Bacillati</taxon>
        <taxon>Actinomycetota</taxon>
        <taxon>Actinomycetes</taxon>
        <taxon>Streptosporangiales</taxon>
        <taxon>Thermomonosporaceae</taxon>
        <taxon>Actinomadura</taxon>
    </lineage>
</organism>
<evidence type="ECO:0000313" key="4">
    <source>
        <dbReference type="Proteomes" id="UP000251891"/>
    </source>
</evidence>
<comment type="caution">
    <text evidence="3">The sequence shown here is derived from an EMBL/GenBank/DDBJ whole genome shotgun (WGS) entry which is preliminary data.</text>
</comment>
<dbReference type="RefSeq" id="WP_111868043.1">
    <property type="nucleotide sequence ID" value="NZ_QLYX01000006.1"/>
</dbReference>
<keyword evidence="2" id="KW-0812">Transmembrane</keyword>
<keyword evidence="2" id="KW-0472">Membrane</keyword>